<dbReference type="InterPro" id="IPR006502">
    <property type="entry name" value="PDDEXK-like"/>
</dbReference>
<evidence type="ECO:0000313" key="2">
    <source>
        <dbReference type="EMBL" id="KAK4361297.1"/>
    </source>
</evidence>
<gene>
    <name evidence="2" type="ORF">RND71_020249</name>
</gene>
<sequence>MKEILVHEAQASFSSSDEVSSQPVVPSASSHGISSQPAKHRVREKVDPDWLVDVIDTHQVVKTVRLKVKGVHNLDNGLRIIVEFDEYASAIEKSDPKSPFLHFIRNNNDSSDDEFDFSFGLSDSVTNSSFGDSSDTLKSLISCASDTKRNLLANTSKIVEKNKSCKRKDDLTKIVTDELLALGYKASICKWEKALCNTSNLRIKA</sequence>
<reference evidence="2" key="1">
    <citation type="submission" date="2023-12" db="EMBL/GenBank/DDBJ databases">
        <title>Genome assembly of Anisodus tanguticus.</title>
        <authorList>
            <person name="Wang Y.-J."/>
        </authorList>
    </citation>
    <scope>NUCLEOTIDE SEQUENCE</scope>
    <source>
        <strain evidence="2">KB-2021</strain>
        <tissue evidence="2">Leaf</tissue>
    </source>
</reference>
<keyword evidence="3" id="KW-1185">Reference proteome</keyword>
<evidence type="ECO:0000313" key="3">
    <source>
        <dbReference type="Proteomes" id="UP001291623"/>
    </source>
</evidence>
<name>A0AAE1VA66_9SOLA</name>
<protein>
    <submittedName>
        <fullName evidence="2">Uncharacterized protein</fullName>
    </submittedName>
</protein>
<dbReference type="Proteomes" id="UP001291623">
    <property type="component" value="Unassembled WGS sequence"/>
</dbReference>
<feature type="region of interest" description="Disordered" evidence="1">
    <location>
        <begin position="11"/>
        <end position="41"/>
    </location>
</feature>
<dbReference type="Pfam" id="PF04720">
    <property type="entry name" value="PDDEXK_6"/>
    <property type="match status" value="1"/>
</dbReference>
<dbReference type="EMBL" id="JAVYJV010000010">
    <property type="protein sequence ID" value="KAK4361297.1"/>
    <property type="molecule type" value="Genomic_DNA"/>
</dbReference>
<accession>A0AAE1VA66</accession>
<comment type="caution">
    <text evidence="2">The sequence shown here is derived from an EMBL/GenBank/DDBJ whole genome shotgun (WGS) entry which is preliminary data.</text>
</comment>
<evidence type="ECO:0000256" key="1">
    <source>
        <dbReference type="SAM" id="MobiDB-lite"/>
    </source>
</evidence>
<proteinExistence type="predicted"/>
<dbReference type="AlphaFoldDB" id="A0AAE1VA66"/>
<organism evidence="2 3">
    <name type="scientific">Anisodus tanguticus</name>
    <dbReference type="NCBI Taxonomy" id="243964"/>
    <lineage>
        <taxon>Eukaryota</taxon>
        <taxon>Viridiplantae</taxon>
        <taxon>Streptophyta</taxon>
        <taxon>Embryophyta</taxon>
        <taxon>Tracheophyta</taxon>
        <taxon>Spermatophyta</taxon>
        <taxon>Magnoliopsida</taxon>
        <taxon>eudicotyledons</taxon>
        <taxon>Gunneridae</taxon>
        <taxon>Pentapetalae</taxon>
        <taxon>asterids</taxon>
        <taxon>lamiids</taxon>
        <taxon>Solanales</taxon>
        <taxon>Solanaceae</taxon>
        <taxon>Solanoideae</taxon>
        <taxon>Hyoscyameae</taxon>
        <taxon>Anisodus</taxon>
    </lineage>
</organism>
<feature type="compositionally biased region" description="Low complexity" evidence="1">
    <location>
        <begin position="19"/>
        <end position="30"/>
    </location>
</feature>